<keyword evidence="2" id="KW-1185">Reference proteome</keyword>
<dbReference type="GeneID" id="111276957"/>
<dbReference type="PANTHER" id="PTHR31170:SF17">
    <property type="match status" value="1"/>
</dbReference>
<dbReference type="Pfam" id="PF03140">
    <property type="entry name" value="DUF247"/>
    <property type="match status" value="1"/>
</dbReference>
<dbReference type="KEGG" id="dzi:111276957"/>
<accession>A0A6P5WRE4</accession>
<proteinExistence type="predicted"/>
<sequence length="791" mass="89120">MDTDNDSNTIDNDSDETEMSSPPVPEHSIMSSSMSIPSSEQVMATAVDFSNTIGNKKTPRGGSAPTVRQVPRSARRNPFPSKVMATGDDDSITVDNDLDETEMSLPPVLEQSSSMSRPSCEQIMATDGDSSITTDNMKPPRHGSAPKVRQVPFSARRNPFPSKVMDTDNDSISIDNDSDETEMSPPPVLEHSIRSSSMSIPSFEQVMPTAVDFSNTIGNKKTPKRGSAPTVRQVPRSARRNPFPSKVMATGDDDSITADNDLDETEMSLPPVLEQSSSMSRPSCEQVMATGDDDSITADNDLDETEMSLPPVLEQSSSMSRPSCEQIMATDGDFSDTIDNMKTPRHGSAPTVRQVPFSARLNPFPSKEIASEIGNIFHEPQTTSLEVDLRQLFEPSSDANRWTTLYKVPHRLRQVNPKAYEPNVISIGPRHHGKQHLKATEVIKSRLFSRMIKDSKLEPKDFVETMKPIEKQVRECYEEPLDHIDSDTFVKMMILDGCFIVQLFQGNYPSEYPFNLNGFLTEVNHDLLLLENQLPFFVLSELYGMINKSSGERDKFTELALSCLSKVIPGPKIFPDKKCPISAKDTKHLLSLVHDNWLPSSQGIKQHKHFKAKADRCCWICCARKREEKDRRLRKNMRCATDLKAAGISFSENNEKNLHSLFEIKFKNKKLKIPKLSIEHCTDRLLRNFIAYEQFIPSSEPTYVCDYVVFMHNLINSGKDVKFLRHNGIFDNCLGDDEAVAKMFNKLGDCTYSSEDFYYAEIFYKVGKRRRRRCITLQLIIKLAVLVSRFL</sequence>
<dbReference type="RefSeq" id="XP_022718680.1">
    <property type="nucleotide sequence ID" value="XM_022862945.1"/>
</dbReference>
<feature type="region of interest" description="Disordered" evidence="1">
    <location>
        <begin position="126"/>
        <end position="192"/>
    </location>
</feature>
<feature type="compositionally biased region" description="Low complexity" evidence="1">
    <location>
        <begin position="28"/>
        <end position="39"/>
    </location>
</feature>
<evidence type="ECO:0000313" key="3">
    <source>
        <dbReference type="RefSeq" id="XP_022718680.1"/>
    </source>
</evidence>
<gene>
    <name evidence="3" type="primary">LOC111276957</name>
</gene>
<dbReference type="OrthoDB" id="771233at2759"/>
<feature type="compositionally biased region" description="Low complexity" evidence="1">
    <location>
        <begin position="1"/>
        <end position="11"/>
    </location>
</feature>
<evidence type="ECO:0000313" key="2">
    <source>
        <dbReference type="Proteomes" id="UP000515121"/>
    </source>
</evidence>
<protein>
    <submittedName>
        <fullName evidence="3">Uncharacterized protein LOC111276957 isoform X1</fullName>
    </submittedName>
</protein>
<dbReference type="InterPro" id="IPR004158">
    <property type="entry name" value="DUF247_pln"/>
</dbReference>
<feature type="compositionally biased region" description="Acidic residues" evidence="1">
    <location>
        <begin position="251"/>
        <end position="261"/>
    </location>
</feature>
<dbReference type="Proteomes" id="UP000515121">
    <property type="component" value="Unplaced"/>
</dbReference>
<reference evidence="3" key="1">
    <citation type="submission" date="2025-08" db="UniProtKB">
        <authorList>
            <consortium name="RefSeq"/>
        </authorList>
    </citation>
    <scope>IDENTIFICATION</scope>
    <source>
        <tissue evidence="3">Fruit stalk</tissue>
    </source>
</reference>
<evidence type="ECO:0000256" key="1">
    <source>
        <dbReference type="SAM" id="MobiDB-lite"/>
    </source>
</evidence>
<feature type="region of interest" description="Disordered" evidence="1">
    <location>
        <begin position="1"/>
        <end position="95"/>
    </location>
</feature>
<dbReference type="PANTHER" id="PTHR31170">
    <property type="entry name" value="BNAC04G53230D PROTEIN"/>
    <property type="match status" value="1"/>
</dbReference>
<name>A0A6P5WRE4_DURZI</name>
<organism evidence="2 3">
    <name type="scientific">Durio zibethinus</name>
    <name type="common">Durian</name>
    <dbReference type="NCBI Taxonomy" id="66656"/>
    <lineage>
        <taxon>Eukaryota</taxon>
        <taxon>Viridiplantae</taxon>
        <taxon>Streptophyta</taxon>
        <taxon>Embryophyta</taxon>
        <taxon>Tracheophyta</taxon>
        <taxon>Spermatophyta</taxon>
        <taxon>Magnoliopsida</taxon>
        <taxon>eudicotyledons</taxon>
        <taxon>Gunneridae</taxon>
        <taxon>Pentapetalae</taxon>
        <taxon>rosids</taxon>
        <taxon>malvids</taxon>
        <taxon>Malvales</taxon>
        <taxon>Malvaceae</taxon>
        <taxon>Helicteroideae</taxon>
        <taxon>Durio</taxon>
    </lineage>
</organism>
<dbReference type="AlphaFoldDB" id="A0A6P5WRE4"/>
<feature type="region of interest" description="Disordered" evidence="1">
    <location>
        <begin position="217"/>
        <end position="261"/>
    </location>
</feature>